<evidence type="ECO:0000313" key="2">
    <source>
        <dbReference type="Proteomes" id="UP000509579"/>
    </source>
</evidence>
<sequence>MLPALPWAARAQAGAAERALPRFIAAWQRDGQQHIGQLGWSGATTSATPQLLPLQTLEVPTRAHALLQEASGAIVAVARRPGDWLVRWHPGGEPQWCWIEPDRVFNGHVLASADGRHIYTTETDLADSQGLIGVRDAASLEKLAEWRTGGMDPHQLLLDGDGSLIVANGGIPTQAETGRRKLRLDHMDSSIVRLAPQARGERVGLWQLADPRLSLRHLAWGAALRSGATRRWLGVALQAEHDDAQAKRHAPVLAVFDGQSLRAVASPEPLAGYGGDIAFTGSGFAVSCPRVDGIALYGSSALSADIAWQRLQPLAGAYALAAGADASGARFWVGGTQQAQGFDASGHGARLAPAEVGAIQIDNHWLRMQMA</sequence>
<name>A0A6N1XB34_9BURK</name>
<dbReference type="Pfam" id="PF07433">
    <property type="entry name" value="DUF1513"/>
    <property type="match status" value="1"/>
</dbReference>
<dbReference type="EMBL" id="CP054840">
    <property type="protein sequence ID" value="QKV54990.1"/>
    <property type="molecule type" value="Genomic_DNA"/>
</dbReference>
<reference evidence="1 2" key="1">
    <citation type="submission" date="2020-06" db="EMBL/GenBank/DDBJ databases">
        <title>Acidovorax antarctica sp. nov., isolated from Corinth ice sheet soil, Antarctic Fields Peninsula.</title>
        <authorList>
            <person name="Xu Q."/>
            <person name="Peng F."/>
        </authorList>
    </citation>
    <scope>NUCLEOTIDE SEQUENCE [LARGE SCALE GENOMIC DNA]</scope>
    <source>
        <strain evidence="1 2">16-35-5</strain>
    </source>
</reference>
<dbReference type="Proteomes" id="UP000509579">
    <property type="component" value="Chromosome"/>
</dbReference>
<gene>
    <name evidence="1" type="ORF">HUK68_08685</name>
</gene>
<evidence type="ECO:0000313" key="1">
    <source>
        <dbReference type="EMBL" id="QKV54990.1"/>
    </source>
</evidence>
<dbReference type="InterPro" id="IPR011048">
    <property type="entry name" value="Haem_d1_sf"/>
</dbReference>
<dbReference type="AlphaFoldDB" id="A0A6N1XB34"/>
<dbReference type="KEGG" id="aant:HUK68_08685"/>
<accession>A0A6N1XB34</accession>
<protein>
    <submittedName>
        <fullName evidence="1">DUF1513 domain-containing protein</fullName>
    </submittedName>
</protein>
<proteinExistence type="predicted"/>
<keyword evidence="2" id="KW-1185">Reference proteome</keyword>
<dbReference type="InterPro" id="IPR008311">
    <property type="entry name" value="UCP028101"/>
</dbReference>
<dbReference type="SUPFAM" id="SSF51004">
    <property type="entry name" value="C-terminal (heme d1) domain of cytochrome cd1-nitrite reductase"/>
    <property type="match status" value="1"/>
</dbReference>
<organism evidence="1 2">
    <name type="scientific">Comamonas antarctica</name>
    <dbReference type="NCBI Taxonomy" id="2743470"/>
    <lineage>
        <taxon>Bacteria</taxon>
        <taxon>Pseudomonadati</taxon>
        <taxon>Pseudomonadota</taxon>
        <taxon>Betaproteobacteria</taxon>
        <taxon>Burkholderiales</taxon>
        <taxon>Comamonadaceae</taxon>
        <taxon>Comamonas</taxon>
    </lineage>
</organism>